<reference evidence="6 7" key="1">
    <citation type="submission" date="2019-06" db="EMBL/GenBank/DDBJ databases">
        <title>Sequencing the genomes of 1000 actinobacteria strains.</title>
        <authorList>
            <person name="Klenk H.-P."/>
        </authorList>
    </citation>
    <scope>NUCLEOTIDE SEQUENCE [LARGE SCALE GENOMIC DNA]</scope>
    <source>
        <strain evidence="6 7">DSM 45679</strain>
    </source>
</reference>
<dbReference type="PANTHER" id="PTHR43400:SF10">
    <property type="entry name" value="3-OXOSTEROID 1-DEHYDROGENASE"/>
    <property type="match status" value="1"/>
</dbReference>
<evidence type="ECO:0000256" key="4">
    <source>
        <dbReference type="ARBA" id="ARBA00023002"/>
    </source>
</evidence>
<comment type="cofactor">
    <cofactor evidence="1">
        <name>FAD</name>
        <dbReference type="ChEBI" id="CHEBI:57692"/>
    </cofactor>
</comment>
<dbReference type="Gene3D" id="3.90.700.10">
    <property type="entry name" value="Succinate dehydrogenase/fumarate reductase flavoprotein, catalytic domain"/>
    <property type="match status" value="1"/>
</dbReference>
<dbReference type="EMBL" id="VFML01000001">
    <property type="protein sequence ID" value="TQJ01159.1"/>
    <property type="molecule type" value="Genomic_DNA"/>
</dbReference>
<dbReference type="Proteomes" id="UP000320876">
    <property type="component" value="Unassembled WGS sequence"/>
</dbReference>
<dbReference type="PANTHER" id="PTHR43400">
    <property type="entry name" value="FUMARATE REDUCTASE"/>
    <property type="match status" value="1"/>
</dbReference>
<feature type="domain" description="FAD-dependent oxidoreductase 2 FAD-binding" evidence="5">
    <location>
        <begin position="10"/>
        <end position="501"/>
    </location>
</feature>
<evidence type="ECO:0000256" key="3">
    <source>
        <dbReference type="ARBA" id="ARBA00022827"/>
    </source>
</evidence>
<dbReference type="InterPro" id="IPR036188">
    <property type="entry name" value="FAD/NAD-bd_sf"/>
</dbReference>
<dbReference type="OrthoDB" id="337830at2"/>
<evidence type="ECO:0000256" key="2">
    <source>
        <dbReference type="ARBA" id="ARBA00022630"/>
    </source>
</evidence>
<dbReference type="GO" id="GO:0008202">
    <property type="term" value="P:steroid metabolic process"/>
    <property type="evidence" value="ECO:0007669"/>
    <property type="project" value="UniProtKB-ARBA"/>
</dbReference>
<organism evidence="6 7">
    <name type="scientific">Amycolatopsis cihanbeyliensis</name>
    <dbReference type="NCBI Taxonomy" id="1128664"/>
    <lineage>
        <taxon>Bacteria</taxon>
        <taxon>Bacillati</taxon>
        <taxon>Actinomycetota</taxon>
        <taxon>Actinomycetes</taxon>
        <taxon>Pseudonocardiales</taxon>
        <taxon>Pseudonocardiaceae</taxon>
        <taxon>Amycolatopsis</taxon>
    </lineage>
</organism>
<dbReference type="PRINTS" id="PR00411">
    <property type="entry name" value="PNDRDTASEI"/>
</dbReference>
<dbReference type="InterPro" id="IPR003953">
    <property type="entry name" value="FAD-dep_OxRdtase_2_FAD-bd"/>
</dbReference>
<name>A0A542DDK8_AMYCI</name>
<evidence type="ECO:0000313" key="6">
    <source>
        <dbReference type="EMBL" id="TQJ01159.1"/>
    </source>
</evidence>
<proteinExistence type="predicted"/>
<evidence type="ECO:0000256" key="1">
    <source>
        <dbReference type="ARBA" id="ARBA00001974"/>
    </source>
</evidence>
<accession>A0A542DDK8</accession>
<keyword evidence="3" id="KW-0274">FAD</keyword>
<evidence type="ECO:0000259" key="5">
    <source>
        <dbReference type="Pfam" id="PF00890"/>
    </source>
</evidence>
<dbReference type="InterPro" id="IPR050315">
    <property type="entry name" value="FAD-oxidoreductase_2"/>
</dbReference>
<dbReference type="NCBIfam" id="NF005511">
    <property type="entry name" value="PRK07121.1-4"/>
    <property type="match status" value="1"/>
</dbReference>
<keyword evidence="7" id="KW-1185">Reference proteome</keyword>
<sequence>MADPAETYTDVLVIGFGAAGACAAIEAAEAGAEVLVVDRFAGGGASALSGGVVYAGGGTEQQRAAGVPDSEQAMYDYLRLEVGDVVAESTLRRFCAGSTAMITWLERHGVPFEGSLCPDKTSYPNDDYYLYYSGSEAAGAFRQVAPPAPRGHRAKGRGTSGRLLFARLAAAARRRGVRVLPQSRARTLLTGPDGEVTGAVLDSLRGAPAWARVTHRLLARYAAKPGLYVPALGKLLNRGVAAIERGFARELRVTARRGVVLAAGGFVANRGLMREHAPAYRGGLALGTAGDDGSGIRLGVEVGAATAALDRVSAWRFLTPPSAFLGGILVDADGRRVIDESRYGAAVGAELINRHGGRGWLLIDREIARESWRTARAQSQWFQWLQALYLLGRGRVSAGSIQAVARRAGVHPDGLAASVEAYNAAAEGGGGDPAGKPAEFLRPLRTPPYSLVDVSIRPNLGYPCPMLTLGGLVVDEDTGQVRQGGGEPVPGLYAAGRSAVGICSRSYVSGLSLADCVFSGRRAGSHAAVPAVHGSIVD</sequence>
<dbReference type="Pfam" id="PF00890">
    <property type="entry name" value="FAD_binding_2"/>
    <property type="match status" value="1"/>
</dbReference>
<keyword evidence="2" id="KW-0285">Flavoprotein</keyword>
<keyword evidence="4" id="KW-0560">Oxidoreductase</keyword>
<dbReference type="SUPFAM" id="SSF56425">
    <property type="entry name" value="Succinate dehydrogenase/fumarate reductase flavoprotein, catalytic domain"/>
    <property type="match status" value="1"/>
</dbReference>
<comment type="caution">
    <text evidence="6">The sequence shown here is derived from an EMBL/GenBank/DDBJ whole genome shotgun (WGS) entry which is preliminary data.</text>
</comment>
<dbReference type="AlphaFoldDB" id="A0A542DDK8"/>
<dbReference type="InterPro" id="IPR027477">
    <property type="entry name" value="Succ_DH/fumarate_Rdtase_cat_sf"/>
</dbReference>
<protein>
    <submittedName>
        <fullName evidence="6">3-oxo-5alpha-steroid 4-dehydrogenase</fullName>
    </submittedName>
</protein>
<evidence type="ECO:0000313" key="7">
    <source>
        <dbReference type="Proteomes" id="UP000320876"/>
    </source>
</evidence>
<dbReference type="GO" id="GO:0033765">
    <property type="term" value="F:steroid dehydrogenase activity, acting on the CH-CH group of donors"/>
    <property type="evidence" value="ECO:0007669"/>
    <property type="project" value="UniProtKB-ARBA"/>
</dbReference>
<dbReference type="RefSeq" id="WP_141996000.1">
    <property type="nucleotide sequence ID" value="NZ_VFML01000001.1"/>
</dbReference>
<dbReference type="SUPFAM" id="SSF51905">
    <property type="entry name" value="FAD/NAD(P)-binding domain"/>
    <property type="match status" value="1"/>
</dbReference>
<dbReference type="Gene3D" id="3.50.50.60">
    <property type="entry name" value="FAD/NAD(P)-binding domain"/>
    <property type="match status" value="3"/>
</dbReference>
<gene>
    <name evidence="6" type="ORF">FB471_0824</name>
</gene>